<sequence length="95" mass="10580">MVNTAVGEDTRISAVANDTCHGRVTPYAVHQIRNARLASRVLDKKEARCSRDIGLLVVRCEWLGELPERLQPRDQIGNLLRSQGFIQPLGHDGYG</sequence>
<evidence type="ECO:0000313" key="1">
    <source>
        <dbReference type="EMBL" id="APZ92438.1"/>
    </source>
</evidence>
<name>A0A1P8WEE7_9PLAN</name>
<evidence type="ECO:0000313" key="2">
    <source>
        <dbReference type="Proteomes" id="UP000187735"/>
    </source>
</evidence>
<dbReference type="KEGG" id="fmr:Fuma_02049"/>
<keyword evidence="2" id="KW-1185">Reference proteome</keyword>
<dbReference type="EMBL" id="CP017641">
    <property type="protein sequence ID" value="APZ92438.1"/>
    <property type="molecule type" value="Genomic_DNA"/>
</dbReference>
<reference evidence="1 2" key="1">
    <citation type="journal article" date="2016" name="Front. Microbiol.">
        <title>Fuerstia marisgermanicae gen. nov., sp. nov., an Unusual Member of the Phylum Planctomycetes from the German Wadden Sea.</title>
        <authorList>
            <person name="Kohn T."/>
            <person name="Heuer A."/>
            <person name="Jogler M."/>
            <person name="Vollmers J."/>
            <person name="Boedeker C."/>
            <person name="Bunk B."/>
            <person name="Rast P."/>
            <person name="Borchert D."/>
            <person name="Glockner I."/>
            <person name="Freese H.M."/>
            <person name="Klenk H.P."/>
            <person name="Overmann J."/>
            <person name="Kaster A.K."/>
            <person name="Rohde M."/>
            <person name="Wiegand S."/>
            <person name="Jogler C."/>
        </authorList>
    </citation>
    <scope>NUCLEOTIDE SEQUENCE [LARGE SCALE GENOMIC DNA]</scope>
    <source>
        <strain evidence="1 2">NH11</strain>
    </source>
</reference>
<dbReference type="AlphaFoldDB" id="A0A1P8WEE7"/>
<protein>
    <submittedName>
        <fullName evidence="1">Uncharacterized protein</fullName>
    </submittedName>
</protein>
<proteinExistence type="predicted"/>
<gene>
    <name evidence="1" type="ORF">Fuma_02049</name>
</gene>
<accession>A0A1P8WEE7</accession>
<organism evidence="1 2">
    <name type="scientific">Fuerstiella marisgermanici</name>
    <dbReference type="NCBI Taxonomy" id="1891926"/>
    <lineage>
        <taxon>Bacteria</taxon>
        <taxon>Pseudomonadati</taxon>
        <taxon>Planctomycetota</taxon>
        <taxon>Planctomycetia</taxon>
        <taxon>Planctomycetales</taxon>
        <taxon>Planctomycetaceae</taxon>
        <taxon>Fuerstiella</taxon>
    </lineage>
</organism>
<dbReference type="Proteomes" id="UP000187735">
    <property type="component" value="Chromosome"/>
</dbReference>